<dbReference type="InterPro" id="IPR006665">
    <property type="entry name" value="OmpA-like"/>
</dbReference>
<keyword evidence="11" id="KW-0966">Cell projection</keyword>
<feature type="region of interest" description="Disordered" evidence="8">
    <location>
        <begin position="66"/>
        <end position="126"/>
    </location>
</feature>
<keyword evidence="12" id="KW-1185">Reference proteome</keyword>
<dbReference type="PROSITE" id="PS51123">
    <property type="entry name" value="OMPA_2"/>
    <property type="match status" value="1"/>
</dbReference>
<feature type="region of interest" description="Disordered" evidence="8">
    <location>
        <begin position="316"/>
        <end position="339"/>
    </location>
</feature>
<name>A0ABT5JUU4_9BURK</name>
<comment type="caution">
    <text evidence="11">The sequence shown here is derived from an EMBL/GenBank/DDBJ whole genome shotgun (WGS) entry which is preliminary data.</text>
</comment>
<protein>
    <submittedName>
        <fullName evidence="11">Flagellar motor protein MotB</fullName>
    </submittedName>
</protein>
<evidence type="ECO:0000256" key="4">
    <source>
        <dbReference type="ARBA" id="ARBA00022692"/>
    </source>
</evidence>
<organism evidence="11 12">
    <name type="scientific">Janthinobacterium fluminis</name>
    <dbReference type="NCBI Taxonomy" id="2987524"/>
    <lineage>
        <taxon>Bacteria</taxon>
        <taxon>Pseudomonadati</taxon>
        <taxon>Pseudomonadota</taxon>
        <taxon>Betaproteobacteria</taxon>
        <taxon>Burkholderiales</taxon>
        <taxon>Oxalobacteraceae</taxon>
        <taxon>Janthinobacterium</taxon>
    </lineage>
</organism>
<sequence length="339" mass="36611">MLKPHDKHEQAIIKRAGRKHEDDDHGGAWKVAFADFCLALLSLFLVLWLMAAREQQAMKEIMMESKGSKVSEGQGVMPEQKGGPRGSLIDRFPMPRTGSGNASGPGKLMSGGELDPTDRAKTKVSYESPEDLAALSRALSKLSAEAGLTSNLESVVTPYGLRVMLHDTDRQGMFVRGSAVPTDRFRRLLREMGPLFAQMENQMLIVGHTDSVQYANTDFESFSNWTLSSNRAMSARANLLAGSMNPESVLQVVGMADRAPIDTKNAAAGVNRRIELLILTRGQANSIAAMFGVAGATEALGNGVETATPDAGELKQLRQQLAPVRPAPRGERGSGERAH</sequence>
<keyword evidence="3" id="KW-1003">Cell membrane</keyword>
<evidence type="ECO:0000313" key="12">
    <source>
        <dbReference type="Proteomes" id="UP001221208"/>
    </source>
</evidence>
<keyword evidence="11" id="KW-0969">Cilium</keyword>
<keyword evidence="5 9" id="KW-1133">Transmembrane helix</keyword>
<dbReference type="PANTHER" id="PTHR30329">
    <property type="entry name" value="STATOR ELEMENT OF FLAGELLAR MOTOR COMPLEX"/>
    <property type="match status" value="1"/>
</dbReference>
<feature type="domain" description="OmpA-like" evidence="10">
    <location>
        <begin position="163"/>
        <end position="282"/>
    </location>
</feature>
<dbReference type="CDD" id="cd07185">
    <property type="entry name" value="OmpA_C-like"/>
    <property type="match status" value="1"/>
</dbReference>
<reference evidence="11 12" key="1">
    <citation type="submission" date="2022-10" db="EMBL/GenBank/DDBJ databases">
        <title>Janthinobacterium sp. hw3 Genome sequencing.</title>
        <authorList>
            <person name="Park S."/>
        </authorList>
    </citation>
    <scope>NUCLEOTIDE SEQUENCE [LARGE SCALE GENOMIC DNA]</scope>
    <source>
        <strain evidence="12">hw3</strain>
    </source>
</reference>
<proteinExistence type="inferred from homology"/>
<keyword evidence="11" id="KW-0282">Flagellum</keyword>
<dbReference type="Pfam" id="PF00691">
    <property type="entry name" value="OmpA"/>
    <property type="match status" value="1"/>
</dbReference>
<dbReference type="SUPFAM" id="SSF103088">
    <property type="entry name" value="OmpA-like"/>
    <property type="match status" value="1"/>
</dbReference>
<evidence type="ECO:0000256" key="8">
    <source>
        <dbReference type="SAM" id="MobiDB-lite"/>
    </source>
</evidence>
<dbReference type="InterPro" id="IPR025713">
    <property type="entry name" value="MotB-like_N_dom"/>
</dbReference>
<dbReference type="Pfam" id="PF13677">
    <property type="entry name" value="MotB_plug"/>
    <property type="match status" value="1"/>
</dbReference>
<comment type="subcellular location">
    <subcellularLocation>
        <location evidence="1">Cell membrane</location>
        <topology evidence="1">Single-pass membrane protein</topology>
    </subcellularLocation>
</comment>
<evidence type="ECO:0000256" key="7">
    <source>
        <dbReference type="PROSITE-ProRule" id="PRU00473"/>
    </source>
</evidence>
<dbReference type="Proteomes" id="UP001221208">
    <property type="component" value="Unassembled WGS sequence"/>
</dbReference>
<evidence type="ECO:0000259" key="10">
    <source>
        <dbReference type="PROSITE" id="PS51123"/>
    </source>
</evidence>
<evidence type="ECO:0000256" key="6">
    <source>
        <dbReference type="ARBA" id="ARBA00023136"/>
    </source>
</evidence>
<evidence type="ECO:0000256" key="3">
    <source>
        <dbReference type="ARBA" id="ARBA00022475"/>
    </source>
</evidence>
<keyword evidence="4 9" id="KW-0812">Transmembrane</keyword>
<keyword evidence="6 7" id="KW-0472">Membrane</keyword>
<feature type="transmembrane region" description="Helical" evidence="9">
    <location>
        <begin position="31"/>
        <end position="52"/>
    </location>
</feature>
<comment type="similarity">
    <text evidence="2">Belongs to the MotB family.</text>
</comment>
<dbReference type="InterPro" id="IPR050330">
    <property type="entry name" value="Bact_OuterMem_StrucFunc"/>
</dbReference>
<evidence type="ECO:0000256" key="1">
    <source>
        <dbReference type="ARBA" id="ARBA00004162"/>
    </source>
</evidence>
<dbReference type="InterPro" id="IPR036737">
    <property type="entry name" value="OmpA-like_sf"/>
</dbReference>
<evidence type="ECO:0000313" key="11">
    <source>
        <dbReference type="EMBL" id="MDC8756489.1"/>
    </source>
</evidence>
<evidence type="ECO:0000256" key="9">
    <source>
        <dbReference type="SAM" id="Phobius"/>
    </source>
</evidence>
<gene>
    <name evidence="11" type="ORF">OIK44_02670</name>
</gene>
<evidence type="ECO:0000256" key="5">
    <source>
        <dbReference type="ARBA" id="ARBA00022989"/>
    </source>
</evidence>
<accession>A0ABT5JUU4</accession>
<dbReference type="RefSeq" id="WP_273669122.1">
    <property type="nucleotide sequence ID" value="NZ_JAQQXR010000001.1"/>
</dbReference>
<dbReference type="EMBL" id="JAQQXR010000001">
    <property type="protein sequence ID" value="MDC8756489.1"/>
    <property type="molecule type" value="Genomic_DNA"/>
</dbReference>
<feature type="compositionally biased region" description="Basic and acidic residues" evidence="8">
    <location>
        <begin position="328"/>
        <end position="339"/>
    </location>
</feature>
<evidence type="ECO:0000256" key="2">
    <source>
        <dbReference type="ARBA" id="ARBA00008914"/>
    </source>
</evidence>
<dbReference type="Gene3D" id="3.30.1330.60">
    <property type="entry name" value="OmpA-like domain"/>
    <property type="match status" value="1"/>
</dbReference>
<dbReference type="PANTHER" id="PTHR30329:SF21">
    <property type="entry name" value="LIPOPROTEIN YIAD-RELATED"/>
    <property type="match status" value="1"/>
</dbReference>